<reference evidence="5" key="2">
    <citation type="submission" date="2023-05" db="EMBL/GenBank/DDBJ databases">
        <authorList>
            <person name="Schelkunov M.I."/>
        </authorList>
    </citation>
    <scope>NUCLEOTIDE SEQUENCE</scope>
    <source>
        <strain evidence="5">Hsosn_3</strain>
        <tissue evidence="5">Leaf</tissue>
    </source>
</reference>
<keyword evidence="1" id="KW-0547">Nucleotide-binding</keyword>
<dbReference type="PANTHER" id="PTHR10492">
    <property type="match status" value="1"/>
</dbReference>
<evidence type="ECO:0000256" key="2">
    <source>
        <dbReference type="SAM" id="MobiDB-lite"/>
    </source>
</evidence>
<dbReference type="SUPFAM" id="SSF52540">
    <property type="entry name" value="P-loop containing nucleoside triphosphate hydrolases"/>
    <property type="match status" value="1"/>
</dbReference>
<dbReference type="Gene3D" id="3.40.50.300">
    <property type="entry name" value="P-loop containing nucleotide triphosphate hydrolases"/>
    <property type="match status" value="1"/>
</dbReference>
<evidence type="ECO:0000256" key="1">
    <source>
        <dbReference type="RuleBase" id="RU363044"/>
    </source>
</evidence>
<keyword evidence="6" id="KW-1185">Reference proteome</keyword>
<dbReference type="EMBL" id="JAUIZM010000007">
    <property type="protein sequence ID" value="KAK1376772.1"/>
    <property type="molecule type" value="Genomic_DNA"/>
</dbReference>
<feature type="compositionally biased region" description="Basic and acidic residues" evidence="2">
    <location>
        <begin position="18"/>
        <end position="27"/>
    </location>
</feature>
<comment type="caution">
    <text evidence="5">The sequence shown here is derived from an EMBL/GenBank/DDBJ whole genome shotgun (WGS) entry which is preliminary data.</text>
</comment>
<evidence type="ECO:0000259" key="4">
    <source>
        <dbReference type="Pfam" id="PF14214"/>
    </source>
</evidence>
<dbReference type="GO" id="GO:0005524">
    <property type="term" value="F:ATP binding"/>
    <property type="evidence" value="ECO:0007669"/>
    <property type="project" value="UniProtKB-KW"/>
</dbReference>
<keyword evidence="1" id="KW-0233">DNA recombination</keyword>
<dbReference type="GO" id="GO:0006310">
    <property type="term" value="P:DNA recombination"/>
    <property type="evidence" value="ECO:0007669"/>
    <property type="project" value="UniProtKB-KW"/>
</dbReference>
<comment type="catalytic activity">
    <reaction evidence="1">
        <text>ATP + H2O = ADP + phosphate + H(+)</text>
        <dbReference type="Rhea" id="RHEA:13065"/>
        <dbReference type="ChEBI" id="CHEBI:15377"/>
        <dbReference type="ChEBI" id="CHEBI:15378"/>
        <dbReference type="ChEBI" id="CHEBI:30616"/>
        <dbReference type="ChEBI" id="CHEBI:43474"/>
        <dbReference type="ChEBI" id="CHEBI:456216"/>
        <dbReference type="EC" id="5.6.2.3"/>
    </reaction>
</comment>
<dbReference type="GO" id="GO:0006281">
    <property type="term" value="P:DNA repair"/>
    <property type="evidence" value="ECO:0007669"/>
    <property type="project" value="UniProtKB-KW"/>
</dbReference>
<feature type="domain" description="DNA helicase Pif1-like DEAD-box helicase" evidence="3">
    <location>
        <begin position="638"/>
        <end position="855"/>
    </location>
</feature>
<keyword evidence="1" id="KW-0234">DNA repair</keyword>
<keyword evidence="1" id="KW-0378">Hydrolase</keyword>
<dbReference type="GO" id="GO:0043139">
    <property type="term" value="F:5'-3' DNA helicase activity"/>
    <property type="evidence" value="ECO:0007669"/>
    <property type="project" value="UniProtKB-EC"/>
</dbReference>
<comment type="similarity">
    <text evidence="1">Belongs to the helicase family.</text>
</comment>
<dbReference type="Proteomes" id="UP001237642">
    <property type="component" value="Unassembled WGS sequence"/>
</dbReference>
<sequence>MEKVGCHALKNVTNQPKKGNESIDSKKQKSRPVHSLYGDKENYATHRLSSFTSEDLNGVCSNKKPRVQQMPKGCLNPARSALTNVTNTQTKETSHSAAFIQVPVGVAHFTHFTNEDLTAPLPKSKINKRSSSKKSFNDQFSDQDKTPHQARAVNKDVGCSIGAPVKRKGISKLQPSNVHLKVNLFETTATTEEETMDVNYNELENSVIHGFQNLDDDFLCDDDCDYNLNDEEDLVGQKVTTNLQSDGEDGFHKGISYAQTKENKGKTRRECSMMDFYSYRLQVRHNQGMTCRLGGRLFQQYIVDAFSCIEQARLWWFRSHQTTLRSELYNHICDYIREGDGDSSKVGKSFILPAGFVGSRRYMQQNFQDALAVCRYIGHPDIFLTMTSNPLWDEIIQMLKLIPNATSPDNPDIVARVFHLKLQQLLDDIKKFEYFGKCVGVMYVVEFQKRGLPHVHMLIWLDEKSKRNLKENVDDYVSAEIPDPLKDPVGYEAVKSFMMHGPCGAENSKSPCMKDSQCIRHFPKKFCARTMFDESGFPIYKRRNSNVKVKVRKSELDNRKLSGNPNLNLNEESIEYFTLAEIDTLLRSIGKSLKDYPQLPTPPSIFLDSGRNNLIMEETNYNKAELATEHNNLFSKCNEEQQIVYEAIMESVNQNEGGLFFLYGSGGCGKTYLWRTIISKLRSEGKIVLPVASSGIAATLLPGGRTAHSRFKIPIVLDEFSHCHIGHNSDIAELIKRTSLIIWDEAPMQHRYAFECLDRSLRDIMKSVDPKRYHMPFGGITVVLGGDFRQILPVIPHGKRSDIVSACITRSKLWRICRVFLLNTNMRLKIGSNNTERHVLKKFAEWVLEVGNGYVFPTHPDSSLSDSYDICIPEEFCNLQVDNSVDNMVRTIFPDFQINFKNAKYLSERAILTPTNETVSHLNSLIVDKIPGDSVSYLSVDTAEEFGGTDAELNLSFPTEYLNSLAIPGHSDMNCFFDIVDQSIIMVTTPSHYRLTSFRSYSTDNDKSMHWKR</sequence>
<feature type="region of interest" description="Disordered" evidence="2">
    <location>
        <begin position="119"/>
        <end position="149"/>
    </location>
</feature>
<comment type="cofactor">
    <cofactor evidence="1">
        <name>Mg(2+)</name>
        <dbReference type="ChEBI" id="CHEBI:18420"/>
    </cofactor>
</comment>
<dbReference type="PANTHER" id="PTHR10492:SF90">
    <property type="entry name" value="ATP-DEPENDENT DNA HELICASE"/>
    <property type="match status" value="1"/>
</dbReference>
<dbReference type="EC" id="5.6.2.3" evidence="1"/>
<reference evidence="5" key="1">
    <citation type="submission" date="2023-02" db="EMBL/GenBank/DDBJ databases">
        <title>Genome of toxic invasive species Heracleum sosnowskyi carries increased number of genes despite the absence of recent whole-genome duplications.</title>
        <authorList>
            <person name="Schelkunov M."/>
            <person name="Shtratnikova V."/>
            <person name="Makarenko M."/>
            <person name="Klepikova A."/>
            <person name="Omelchenko D."/>
            <person name="Novikova G."/>
            <person name="Obukhova E."/>
            <person name="Bogdanov V."/>
            <person name="Penin A."/>
            <person name="Logacheva M."/>
        </authorList>
    </citation>
    <scope>NUCLEOTIDE SEQUENCE</scope>
    <source>
        <strain evidence="5">Hsosn_3</strain>
        <tissue evidence="5">Leaf</tissue>
    </source>
</reference>
<dbReference type="GO" id="GO:0000723">
    <property type="term" value="P:telomere maintenance"/>
    <property type="evidence" value="ECO:0007669"/>
    <property type="project" value="InterPro"/>
</dbReference>
<evidence type="ECO:0000313" key="5">
    <source>
        <dbReference type="EMBL" id="KAK1376772.1"/>
    </source>
</evidence>
<gene>
    <name evidence="5" type="ORF">POM88_032965</name>
</gene>
<evidence type="ECO:0000259" key="3">
    <source>
        <dbReference type="Pfam" id="PF05970"/>
    </source>
</evidence>
<dbReference type="InterPro" id="IPR025476">
    <property type="entry name" value="Helitron_helicase-like"/>
</dbReference>
<feature type="domain" description="Helitron helicase-like" evidence="4">
    <location>
        <begin position="276"/>
        <end position="459"/>
    </location>
</feature>
<dbReference type="Pfam" id="PF05970">
    <property type="entry name" value="PIF1"/>
    <property type="match status" value="1"/>
</dbReference>
<dbReference type="AlphaFoldDB" id="A0AAD8ML51"/>
<feature type="region of interest" description="Disordered" evidence="2">
    <location>
        <begin position="1"/>
        <end position="33"/>
    </location>
</feature>
<keyword evidence="1" id="KW-0227">DNA damage</keyword>
<dbReference type="GO" id="GO:0016787">
    <property type="term" value="F:hydrolase activity"/>
    <property type="evidence" value="ECO:0007669"/>
    <property type="project" value="UniProtKB-KW"/>
</dbReference>
<evidence type="ECO:0000313" key="6">
    <source>
        <dbReference type="Proteomes" id="UP001237642"/>
    </source>
</evidence>
<name>A0AAD8ML51_9APIA</name>
<dbReference type="Pfam" id="PF14214">
    <property type="entry name" value="Helitron_like_N"/>
    <property type="match status" value="1"/>
</dbReference>
<dbReference type="InterPro" id="IPR010285">
    <property type="entry name" value="DNA_helicase_pif1-like_DEAD"/>
</dbReference>
<keyword evidence="1" id="KW-0347">Helicase</keyword>
<protein>
    <recommendedName>
        <fullName evidence="1">ATP-dependent DNA helicase</fullName>
        <ecNumber evidence="1">5.6.2.3</ecNumber>
    </recommendedName>
</protein>
<dbReference type="InterPro" id="IPR027417">
    <property type="entry name" value="P-loop_NTPase"/>
</dbReference>
<organism evidence="5 6">
    <name type="scientific">Heracleum sosnowskyi</name>
    <dbReference type="NCBI Taxonomy" id="360622"/>
    <lineage>
        <taxon>Eukaryota</taxon>
        <taxon>Viridiplantae</taxon>
        <taxon>Streptophyta</taxon>
        <taxon>Embryophyta</taxon>
        <taxon>Tracheophyta</taxon>
        <taxon>Spermatophyta</taxon>
        <taxon>Magnoliopsida</taxon>
        <taxon>eudicotyledons</taxon>
        <taxon>Gunneridae</taxon>
        <taxon>Pentapetalae</taxon>
        <taxon>asterids</taxon>
        <taxon>campanulids</taxon>
        <taxon>Apiales</taxon>
        <taxon>Apiaceae</taxon>
        <taxon>Apioideae</taxon>
        <taxon>apioid superclade</taxon>
        <taxon>Tordylieae</taxon>
        <taxon>Tordyliinae</taxon>
        <taxon>Heracleum</taxon>
    </lineage>
</organism>
<accession>A0AAD8ML51</accession>
<keyword evidence="1" id="KW-0067">ATP-binding</keyword>
<proteinExistence type="inferred from homology"/>